<comment type="cofactor">
    <cofactor evidence="1">
        <name>Mg(2+)</name>
        <dbReference type="ChEBI" id="CHEBI:18420"/>
    </cofactor>
</comment>
<dbReference type="Gene3D" id="3.30.390.10">
    <property type="entry name" value="Enolase-like, N-terminal domain"/>
    <property type="match status" value="1"/>
</dbReference>
<dbReference type="SUPFAM" id="SSF51604">
    <property type="entry name" value="Enolase C-terminal domain-like"/>
    <property type="match status" value="1"/>
</dbReference>
<accession>A0ABR9HXI5</accession>
<protein>
    <submittedName>
        <fullName evidence="5">L-alanine-DL-glutamate epimerase-like enolase superfamily enzyme</fullName>
    </submittedName>
</protein>
<proteinExistence type="predicted"/>
<gene>
    <name evidence="5" type="ORF">H4696_002720</name>
</gene>
<dbReference type="InterPro" id="IPR029017">
    <property type="entry name" value="Enolase-like_N"/>
</dbReference>
<sequence length="362" mass="38824">MSTVDRVGARAYRVPTPGPEADGTLEWDSTTIVVVHVEAAGVTGLGWTYADAACVPLIEGTLAPVVRGRPVLDVPACWTAMRRAIRNLGRPGLVSCALSAVDIALSDAAARSLGLPLGRLLGRVRDEAAVYGSGGFTTFSDGELVAQLDDWVRRRRIPRVKIKIGESWGSRTRRDLDRVAVTRDKVGDDVEIFVDANGAYQVGQARRIAERLLEWGVTWFEEPVSSDDLPGLAAVRFPGGPDVAAGEYGYDLPYFARMVPVVDCLQVDVTRCGGYTEWARAAAVAAAANRDVSAHCAPNLSAHAAVATPNFRHIEWFADHDRIERALFDGCLDPSGGTVTPSMSVPGHGLTFRPEAAAEYAL</sequence>
<dbReference type="Pfam" id="PF13378">
    <property type="entry name" value="MR_MLE_C"/>
    <property type="match status" value="1"/>
</dbReference>
<dbReference type="Gene3D" id="3.20.20.120">
    <property type="entry name" value="Enolase-like C-terminal domain"/>
    <property type="match status" value="1"/>
</dbReference>
<dbReference type="Proteomes" id="UP000631670">
    <property type="component" value="Unassembled WGS sequence"/>
</dbReference>
<dbReference type="PANTHER" id="PTHR13794:SF58">
    <property type="entry name" value="MITOCHONDRIAL ENOLASE SUPERFAMILY MEMBER 1"/>
    <property type="match status" value="1"/>
</dbReference>
<evidence type="ECO:0000313" key="6">
    <source>
        <dbReference type="Proteomes" id="UP000631670"/>
    </source>
</evidence>
<evidence type="ECO:0000256" key="1">
    <source>
        <dbReference type="ARBA" id="ARBA00001946"/>
    </source>
</evidence>
<comment type="caution">
    <text evidence="5">The sequence shown here is derived from an EMBL/GenBank/DDBJ whole genome shotgun (WGS) entry which is preliminary data.</text>
</comment>
<dbReference type="InterPro" id="IPR036849">
    <property type="entry name" value="Enolase-like_C_sf"/>
</dbReference>
<dbReference type="PANTHER" id="PTHR13794">
    <property type="entry name" value="ENOLASE SUPERFAMILY, MANDELATE RACEMASE"/>
    <property type="match status" value="1"/>
</dbReference>
<evidence type="ECO:0000256" key="2">
    <source>
        <dbReference type="ARBA" id="ARBA00022723"/>
    </source>
</evidence>
<dbReference type="SMART" id="SM00922">
    <property type="entry name" value="MR_MLE"/>
    <property type="match status" value="1"/>
</dbReference>
<feature type="domain" description="Mandelate racemase/muconate lactonizing enzyme C-terminal" evidence="4">
    <location>
        <begin position="141"/>
        <end position="242"/>
    </location>
</feature>
<name>A0ABR9HXI5_9PSEU</name>
<dbReference type="SFLD" id="SFLDS00001">
    <property type="entry name" value="Enolase"/>
    <property type="match status" value="1"/>
</dbReference>
<keyword evidence="3" id="KW-0460">Magnesium</keyword>
<dbReference type="InterPro" id="IPR018110">
    <property type="entry name" value="Mandel_Rmase/mucon_lact_enz_CS"/>
</dbReference>
<dbReference type="PROSITE" id="PS00908">
    <property type="entry name" value="MR_MLE_1"/>
    <property type="match status" value="1"/>
</dbReference>
<dbReference type="InterPro" id="IPR046945">
    <property type="entry name" value="RHMD-like"/>
</dbReference>
<keyword evidence="6" id="KW-1185">Reference proteome</keyword>
<dbReference type="InterPro" id="IPR029065">
    <property type="entry name" value="Enolase_C-like"/>
</dbReference>
<dbReference type="SUPFAM" id="SSF54826">
    <property type="entry name" value="Enolase N-terminal domain-like"/>
    <property type="match status" value="1"/>
</dbReference>
<dbReference type="Pfam" id="PF02746">
    <property type="entry name" value="MR_MLE_N"/>
    <property type="match status" value="1"/>
</dbReference>
<organism evidence="5 6">
    <name type="scientific">Amycolatopsis lexingtonensis</name>
    <dbReference type="NCBI Taxonomy" id="218822"/>
    <lineage>
        <taxon>Bacteria</taxon>
        <taxon>Bacillati</taxon>
        <taxon>Actinomycetota</taxon>
        <taxon>Actinomycetes</taxon>
        <taxon>Pseudonocardiales</taxon>
        <taxon>Pseudonocardiaceae</taxon>
        <taxon>Amycolatopsis</taxon>
    </lineage>
</organism>
<reference evidence="5 6" key="1">
    <citation type="submission" date="2020-10" db="EMBL/GenBank/DDBJ databases">
        <title>Sequencing the genomes of 1000 actinobacteria strains.</title>
        <authorList>
            <person name="Klenk H.-P."/>
        </authorList>
    </citation>
    <scope>NUCLEOTIDE SEQUENCE [LARGE SCALE GENOMIC DNA]</scope>
    <source>
        <strain evidence="5 6">DSM 44653</strain>
    </source>
</reference>
<dbReference type="EMBL" id="JADBEG010000001">
    <property type="protein sequence ID" value="MBE1495620.1"/>
    <property type="molecule type" value="Genomic_DNA"/>
</dbReference>
<keyword evidence="2" id="KW-0479">Metal-binding</keyword>
<dbReference type="InterPro" id="IPR013341">
    <property type="entry name" value="Mandelate_racemase_N_dom"/>
</dbReference>
<dbReference type="RefSeq" id="WP_086857861.1">
    <property type="nucleotide sequence ID" value="NZ_JADBEG010000001.1"/>
</dbReference>
<evidence type="ECO:0000313" key="5">
    <source>
        <dbReference type="EMBL" id="MBE1495620.1"/>
    </source>
</evidence>
<evidence type="ECO:0000259" key="4">
    <source>
        <dbReference type="SMART" id="SM00922"/>
    </source>
</evidence>
<dbReference type="SFLD" id="SFLDG00179">
    <property type="entry name" value="mandelate_racemase"/>
    <property type="match status" value="1"/>
</dbReference>
<dbReference type="InterPro" id="IPR013342">
    <property type="entry name" value="Mandelate_racemase_C"/>
</dbReference>
<evidence type="ECO:0000256" key="3">
    <source>
        <dbReference type="ARBA" id="ARBA00022842"/>
    </source>
</evidence>